<dbReference type="PANTHER" id="PTHR31008">
    <property type="entry name" value="COP1-INTERACTING PROTEIN-RELATED"/>
    <property type="match status" value="1"/>
</dbReference>
<dbReference type="InterPro" id="IPR000157">
    <property type="entry name" value="TIR_dom"/>
</dbReference>
<comment type="caution">
    <text evidence="2">The sequence shown here is derived from an EMBL/GenBank/DDBJ whole genome shotgun (WGS) entry which is preliminary data.</text>
</comment>
<dbReference type="Pfam" id="PF01582">
    <property type="entry name" value="TIR"/>
    <property type="match status" value="1"/>
</dbReference>
<feature type="domain" description="TIR" evidence="1">
    <location>
        <begin position="29"/>
        <end position="152"/>
    </location>
</feature>
<dbReference type="InParanoid" id="A0A1Q3C4F7"/>
<dbReference type="Gene3D" id="3.40.50.10140">
    <property type="entry name" value="Toll/interleukin-1 receptor homology (TIR) domain"/>
    <property type="match status" value="1"/>
</dbReference>
<evidence type="ECO:0000259" key="1">
    <source>
        <dbReference type="PROSITE" id="PS50104"/>
    </source>
</evidence>
<reference evidence="3" key="1">
    <citation type="submission" date="2016-04" db="EMBL/GenBank/DDBJ databases">
        <title>Cephalotus genome sequencing.</title>
        <authorList>
            <person name="Fukushima K."/>
            <person name="Hasebe M."/>
            <person name="Fang X."/>
        </authorList>
    </citation>
    <scope>NUCLEOTIDE SEQUENCE [LARGE SCALE GENOMIC DNA]</scope>
    <source>
        <strain evidence="3">cv. St1</strain>
    </source>
</reference>
<dbReference type="OrthoDB" id="6078042at2759"/>
<name>A0A1Q3C4F7_CEPFO</name>
<dbReference type="SMART" id="SM00255">
    <property type="entry name" value="TIR"/>
    <property type="match status" value="1"/>
</dbReference>
<evidence type="ECO:0000313" key="3">
    <source>
        <dbReference type="Proteomes" id="UP000187406"/>
    </source>
</evidence>
<keyword evidence="3" id="KW-1185">Reference proteome</keyword>
<proteinExistence type="predicted"/>
<dbReference type="EMBL" id="BDDD01001324">
    <property type="protein sequence ID" value="GAV75166.1"/>
    <property type="molecule type" value="Genomic_DNA"/>
</dbReference>
<organism evidence="2 3">
    <name type="scientific">Cephalotus follicularis</name>
    <name type="common">Albany pitcher plant</name>
    <dbReference type="NCBI Taxonomy" id="3775"/>
    <lineage>
        <taxon>Eukaryota</taxon>
        <taxon>Viridiplantae</taxon>
        <taxon>Streptophyta</taxon>
        <taxon>Embryophyta</taxon>
        <taxon>Tracheophyta</taxon>
        <taxon>Spermatophyta</taxon>
        <taxon>Magnoliopsida</taxon>
        <taxon>eudicotyledons</taxon>
        <taxon>Gunneridae</taxon>
        <taxon>Pentapetalae</taxon>
        <taxon>rosids</taxon>
        <taxon>fabids</taxon>
        <taxon>Oxalidales</taxon>
        <taxon>Cephalotaceae</taxon>
        <taxon>Cephalotus</taxon>
    </lineage>
</organism>
<dbReference type="SUPFAM" id="SSF52200">
    <property type="entry name" value="Toll/Interleukin receptor TIR domain"/>
    <property type="match status" value="1"/>
</dbReference>
<evidence type="ECO:0000313" key="2">
    <source>
        <dbReference type="EMBL" id="GAV75166.1"/>
    </source>
</evidence>
<accession>A0A1Q3C4F7</accession>
<sequence length="268" mass="30804">MQRFLSSSSTYLQRSILHHHNQIRTIKQQTCDVFINHRGIDTKRTISGLLYEQLSMFGLNPFLDSKNMKPGDRLFEKIDIAIGESKLGVAVFSPRYCESYFCLHELALIMETKKRVIPIFCDVKPSQLCVKDYGTCSIKELQRFSLALEEAKYTVGLTFNTISGYAMHLSPSTIYSFIFSILRYNNCNLSISTVNFCRLCRIFVTKFFVINSQISYNIWSLVIVLKNTYDCRNRQDNSVYVHEVAYPEMLLDTQGLVTILNSCNGCGH</sequence>
<protein>
    <submittedName>
        <fullName evidence="2">TIR_2 domain-containing protein</fullName>
    </submittedName>
</protein>
<dbReference type="PROSITE" id="PS50104">
    <property type="entry name" value="TIR"/>
    <property type="match status" value="1"/>
</dbReference>
<dbReference type="Proteomes" id="UP000187406">
    <property type="component" value="Unassembled WGS sequence"/>
</dbReference>
<gene>
    <name evidence="2" type="ORF">CFOL_v3_18645</name>
</gene>
<dbReference type="GO" id="GO:0007165">
    <property type="term" value="P:signal transduction"/>
    <property type="evidence" value="ECO:0007669"/>
    <property type="project" value="InterPro"/>
</dbReference>
<dbReference type="AlphaFoldDB" id="A0A1Q3C4F7"/>
<dbReference type="PANTHER" id="PTHR31008:SF40">
    <property type="entry name" value="TOLL-INTERLEUKIN-RESISTANCE (TIR) DOMAIN FAMILY PROTEIN"/>
    <property type="match status" value="1"/>
</dbReference>
<dbReference type="InterPro" id="IPR035897">
    <property type="entry name" value="Toll_tir_struct_dom_sf"/>
</dbReference>